<keyword evidence="2" id="KW-1015">Disulfide bond</keyword>
<evidence type="ECO:0000256" key="4">
    <source>
        <dbReference type="SAM" id="Phobius"/>
    </source>
</evidence>
<keyword evidence="4" id="KW-1133">Transmembrane helix</keyword>
<dbReference type="Pfam" id="PF23283">
    <property type="entry name" value="D8C_UMOD"/>
    <property type="match status" value="1"/>
</dbReference>
<dbReference type="InterPro" id="IPR057774">
    <property type="entry name" value="D8C_UMOD/GP2/OIT3-like"/>
</dbReference>
<proteinExistence type="predicted"/>
<evidence type="ECO:0000256" key="3">
    <source>
        <dbReference type="SAM" id="MobiDB-lite"/>
    </source>
</evidence>
<evidence type="ECO:0000259" key="5">
    <source>
        <dbReference type="Pfam" id="PF23283"/>
    </source>
</evidence>
<organism evidence="6 7">
    <name type="scientific">Mytilus edulis</name>
    <name type="common">Blue mussel</name>
    <dbReference type="NCBI Taxonomy" id="6550"/>
    <lineage>
        <taxon>Eukaryota</taxon>
        <taxon>Metazoa</taxon>
        <taxon>Spiralia</taxon>
        <taxon>Lophotrochozoa</taxon>
        <taxon>Mollusca</taxon>
        <taxon>Bivalvia</taxon>
        <taxon>Autobranchia</taxon>
        <taxon>Pteriomorphia</taxon>
        <taxon>Mytilida</taxon>
        <taxon>Mytiloidea</taxon>
        <taxon>Mytilidae</taxon>
        <taxon>Mytilinae</taxon>
        <taxon>Mytilus</taxon>
    </lineage>
</organism>
<reference evidence="6" key="1">
    <citation type="submission" date="2021-03" db="EMBL/GenBank/DDBJ databases">
        <authorList>
            <person name="Bekaert M."/>
        </authorList>
    </citation>
    <scope>NUCLEOTIDE SEQUENCE</scope>
</reference>
<dbReference type="EMBL" id="CAJPWZ010003250">
    <property type="protein sequence ID" value="CAG2254629.1"/>
    <property type="molecule type" value="Genomic_DNA"/>
</dbReference>
<feature type="domain" description="UMOD/GP2/OIT3-like D8C" evidence="5">
    <location>
        <begin position="89"/>
        <end position="165"/>
    </location>
</feature>
<keyword evidence="4" id="KW-0812">Transmembrane</keyword>
<sequence>MPTSCPKNGFKCGTMEPVWLNGKELPCRPGYTSKNGFTPGCKYEPCLPENHKPLNNWRRSFGNNNTDITLCDSFLDPGWYKPISKAGNIMPTTCPKDGFRCGTIEPVWLNGTLPSIVNSTVNATACVSSFNRGCCSPYYDIQIRNCGKFNIYKLTNTKACPQGYCFVDPCHPSNYQILSGQVKRSSNYTLSKNDLPIDDSTLTTNWYRIKSKTGNDIVMTQQPINQCGSLPNTFIKTVDRKVCMSDVNNFCQVETTIKVRNCGNFTVYYLPTTTTKNAAYCFEQHDIPWIVVVSVLAVVIILFIAIFFIKQFTKRTKRDSTVENEKPPPYTPKIEHGMPPLQHKHDQQ</sequence>
<accession>A0A8S3VEK2</accession>
<dbReference type="AlphaFoldDB" id="A0A8S3VEK2"/>
<dbReference type="OrthoDB" id="10043005at2759"/>
<keyword evidence="4" id="KW-0472">Membrane</keyword>
<evidence type="ECO:0000313" key="6">
    <source>
        <dbReference type="EMBL" id="CAG2254629.1"/>
    </source>
</evidence>
<dbReference type="Proteomes" id="UP000683360">
    <property type="component" value="Unassembled WGS sequence"/>
</dbReference>
<protein>
    <recommendedName>
        <fullName evidence="5">UMOD/GP2/OIT3-like D8C domain-containing protein</fullName>
    </recommendedName>
</protein>
<gene>
    <name evidence="6" type="ORF">MEDL_66112</name>
</gene>
<evidence type="ECO:0000313" key="7">
    <source>
        <dbReference type="Proteomes" id="UP000683360"/>
    </source>
</evidence>
<feature type="transmembrane region" description="Helical" evidence="4">
    <location>
        <begin position="287"/>
        <end position="309"/>
    </location>
</feature>
<dbReference type="PANTHER" id="PTHR36191:SF4">
    <property type="entry name" value="VWFD DOMAIN-CONTAINING PROTEIN"/>
    <property type="match status" value="1"/>
</dbReference>
<evidence type="ECO:0000256" key="1">
    <source>
        <dbReference type="ARBA" id="ARBA00022729"/>
    </source>
</evidence>
<keyword evidence="7" id="KW-1185">Reference proteome</keyword>
<feature type="region of interest" description="Disordered" evidence="3">
    <location>
        <begin position="318"/>
        <end position="348"/>
    </location>
</feature>
<name>A0A8S3VEK2_MYTED</name>
<keyword evidence="1" id="KW-0732">Signal</keyword>
<comment type="caution">
    <text evidence="6">The sequence shown here is derived from an EMBL/GenBank/DDBJ whole genome shotgun (WGS) entry which is preliminary data.</text>
</comment>
<dbReference type="PANTHER" id="PTHR36191">
    <property type="entry name" value="ENDO/EXONUCLEASE/PHOSPHATASE DOMAIN-CONTAINING PROTEIN-RELATED"/>
    <property type="match status" value="1"/>
</dbReference>
<evidence type="ECO:0000256" key="2">
    <source>
        <dbReference type="ARBA" id="ARBA00023157"/>
    </source>
</evidence>